<feature type="compositionally biased region" description="Basic and acidic residues" evidence="16">
    <location>
        <begin position="1127"/>
        <end position="1141"/>
    </location>
</feature>
<dbReference type="SUPFAM" id="SSF48371">
    <property type="entry name" value="ARM repeat"/>
    <property type="match status" value="1"/>
</dbReference>
<evidence type="ECO:0000256" key="12">
    <source>
        <dbReference type="ARBA" id="ARBA00023212"/>
    </source>
</evidence>
<dbReference type="GO" id="GO:0120025">
    <property type="term" value="C:plasma membrane bounded cell projection"/>
    <property type="evidence" value="ECO:0007669"/>
    <property type="project" value="UniProtKB-ARBA"/>
</dbReference>
<feature type="compositionally biased region" description="Basic and acidic residues" evidence="16">
    <location>
        <begin position="1917"/>
        <end position="1947"/>
    </location>
</feature>
<comment type="caution">
    <text evidence="19">The sequence shown here is derived from an EMBL/GenBank/DDBJ whole genome shotgun (WGS) entry which is preliminary data.</text>
</comment>
<dbReference type="GO" id="GO:0016055">
    <property type="term" value="P:Wnt signaling pathway"/>
    <property type="evidence" value="ECO:0007669"/>
    <property type="project" value="UniProtKB-KW"/>
</dbReference>
<dbReference type="InterPro" id="IPR036149">
    <property type="entry name" value="APC_N_sf"/>
</dbReference>
<sequence length="2607" mass="283677">MRSSPEKASDHPNISIHICNEHLSLVILGCTGFDSSPQAQIRTRDPVPCSSVDAGLPDFEQPSCAPTKLRASVNPLALKAARRGANSVMVNGRAPSEEKQAGAASQPRRLKDAPSMGFLWLLSFLRSAFFGDEPMEQLKMSGAVASYDQLASQVEALKKENSHLRRELEDNTSHLSKLENETSDMKEVLKHLQGRLEQEATVMVSSGHMEVLDQLKALQMDITSLYNLKFHPPARIPEAACQGHSPEDSPARSSPLQRKDSLGDLSQATLRLLEELDRERCFLLGEIDKEEKEKFWYYTQLQSLSKRLDELPHVETFSMQMDLIRQQLEFEAQHIRTLMEERFGTTDEMVQRAQIRASRLDQIDKELMEAQDKVQQGEPPLCGKLSGPDENDSLEIPTHPEEGENGPGNSKAEVVFWLLSMLATRDKEDMSRTLLAMSSSQESCLAMRKSGCLPLLLQILHDTDREPGAPESPPGPTGKDCRMRANAALHNIIFSQPDEGQAKKEMRVLHVLEQIRSYSETCWDWLNVPNKGGAEAGPEGGAGPVPIEPQICQATCAIMKLSFDEEYRRAMNELGGLQAIAELLQVDYEMHKMTNDPLNLALRRYTGMALTNLTFGDVVNKATLCSRQRCMQAIVAQLASGNEELHQVVSSILRNLSWRADMNSKKVLREVGSVAALMQCALQATKESTLKSVLSALWNLSAHSTENKAAICGVQGGLAFLVDTLAYKCQNNSLAIIESGGGILRNVSSLVATREDHRQVLRDHNCLQTLLQHLKSHSLTIVSNACGTLWNLSARSPKDQELLWDLGAVSMLRNLVHSKHKMIAMGSAAALRNLLANRPLKYKDATVISPGSCTPSLYMRKQKALEVELDAKRLAETFDTMEKQALKGQAAKKPLRHAENLVKDYASDSGCFDDDEGPNVSSGADTGSSSVLSLFLQGQALPRAAAQRRGPEPEKDESGTPAEAKKAPPLRLAPDDDVSVAAEKLAHKISTTVAKIDKLVEDISVLHTSSDDSFSLSSEDHGLDWPYGPEEAREARAQSCSPCRLSEAGSFAKREGLSRAHPLLRLKAAYTSLSNDSLHSGSTSDGYCPKEHLRPCPRTTFVDFKDELHRYQTRPSRLDLKHLLTHRPEKAEEPLGRKPRDCAGTAPTAEEPGPREEIQEARGNVAEKENGATGKDLRSEVDPDAGIHTIKLSPSYQQVPLVQKTDDTNSASGTASFSGAGGYYPMLSAPSTERPEKLPEKLALPAAVARGEPERLRKYTAEANPICFSRCSSLSSLSSADNVLDGRTHSEDEGESDSSLEIIEVEEVEEGPAGEEGRRAPMEAPAVSRPISIPFSKKEKMFLGGVSPSRQEDLTPSSSSENYIPETPLVMSRCSSVSSLGSFESPSIASSIPSEPCSEMVSGTISPSELPDSPGQTMPPSRSKTPLFEPSGAPEKEASPFNLQWENNVKKFMEIADFKERFRMPQDLDSAVYFTAEKPNENFSCASSLSALPLHEHYVEKDVELKLIPPFPERSGFGFVTHEKREDERAAERFELTSDEDLEILKECIHSAMPPRFQKVRTALVSGLPGQVLNPQSKKPVHLPVYMLVPAGSHLGIPKHRRAVVARPAQDYTGDEDSFTDSAEGTPVNFSSTTSLSDETLQYPTKEGGEARRCSGKTRGRETMGPQGKGGGGLQTEPTPREWAGRIASSHSTPTKMAPPYKNRSGSSHASPLRAGRAQSTEAKRAHVPLRNLELNLPKQGGWRASSEGSRPRKEAFPSFCHTTPTEEAVYCFYEDSDGLAERSATHSPKRKAGAPGRGPKKDGWAAKKEPELSARQVKTKMAPKLRSNLIADETPPCDSLSSSLSSLSDLEPRHAEERAPTHGGGRSHRPSGASRRHEKAADSSASSLSYNSDDNRVQKGMAPSLPKRRRPATKRRPAEKDRKSLRLKERRAEAVLDDGASERASDLDSVEWKAIQEGANSIVTWLHQAASSFGREPSSDSDSALSFVSGLSAGSTLQLSLEKVQRKGGKKVFAEKSERPKAFQEEEKRAETPPSRNPRTEKGLGHQKPATHLPVVFRGRTVIYMPKVAKESRSKSPKSTPKKAGPAAKTETPAKHPNPNQQRSHSLHRPGKISNMADLTLPKRSATPPARIPKAHSSGSSRTSTPSQPNQKKLGSPSQPPPPPPPLPSREARPPAGSASPPSPNPKPVQKSPAPKTQKTQKSPVRIPFMQKPAKKTLLARNPMPVLEEQVPGPGSLPKSEPRPKAGGKTALPASRLNLVRMPSARSIGEDSDRSGFLRQLTFIKESSGLLVRHRAELSCSAPRSARSQGASPQRGRAGLPTVFLCSSRCSDLKAEKPPEPGPRPPASKGPVAGPSVPPSYRPPRRTSSESPSRLPVKSGHAPPEPFKRYSSSPQINITRRAASPAPPAGCPEACAGRKNSGEASKAPAVPALAEPEKPPEGNRAPLQQPAVLRGTWKRIRDEDIPHILKSTLPPTALPLVSILKEEEDAPVGNALERKTSDAVVQTEDFSTAKTNSSTSPTLESPALSQVMSGCGGGDADSRVPSQALAGPLCFPHEGPTNSLGNFPPARHSSPSRAARVTPFNYTPSPMVEALPRDKQTEKVQV</sequence>
<dbReference type="GO" id="GO:0090090">
    <property type="term" value="P:negative regulation of canonical Wnt signaling pathway"/>
    <property type="evidence" value="ECO:0007669"/>
    <property type="project" value="TreeGrafter"/>
</dbReference>
<feature type="domain" description="Adenomatous polyposis coli protein basic" evidence="17">
    <location>
        <begin position="2056"/>
        <end position="2406"/>
    </location>
</feature>
<feature type="compositionally biased region" description="Basic and acidic residues" evidence="16">
    <location>
        <begin position="1851"/>
        <end position="1861"/>
    </location>
</feature>
<dbReference type="Gene3D" id="1.10.287.450">
    <property type="entry name" value="Helix hairpin bin"/>
    <property type="match status" value="1"/>
</dbReference>
<dbReference type="Proteomes" id="UP001142489">
    <property type="component" value="Unassembled WGS sequence"/>
</dbReference>
<feature type="region of interest" description="Disordered" evidence="16">
    <location>
        <begin position="2493"/>
        <end position="2607"/>
    </location>
</feature>
<gene>
    <name evidence="19" type="ORF">JRQ81_008835</name>
</gene>
<evidence type="ECO:0000256" key="4">
    <source>
        <dbReference type="ARBA" id="ARBA00009051"/>
    </source>
</evidence>
<comment type="subcellular location">
    <subcellularLocation>
        <location evidence="1">Cytoplasm</location>
        <location evidence="1">Cytoskeleton</location>
    </subcellularLocation>
    <subcellularLocation>
        <location evidence="3">Cytoplasm</location>
        <location evidence="3">Perinuclear region</location>
    </subcellularLocation>
    <subcellularLocation>
        <location evidence="2">Golgi apparatus</location>
    </subcellularLocation>
</comment>
<evidence type="ECO:0000256" key="9">
    <source>
        <dbReference type="ARBA" id="ARBA00022737"/>
    </source>
</evidence>
<dbReference type="Pfam" id="PF11414">
    <property type="entry name" value="Suppressor_APC"/>
    <property type="match status" value="1"/>
</dbReference>
<comment type="function">
    <text evidence="13">Stabilizes microtubules and may regulate actin fiber dynamics through the activation of Rho family GTPases. May also function in Wnt signaling by promoting the rapid degradation of CTNNB1.</text>
</comment>
<dbReference type="Gene3D" id="1.25.10.10">
    <property type="entry name" value="Leucine-rich Repeat Variant"/>
    <property type="match status" value="1"/>
</dbReference>
<feature type="region of interest" description="Disordered" evidence="16">
    <location>
        <begin position="1206"/>
        <end position="1241"/>
    </location>
</feature>
<dbReference type="FunFam" id="1.10.287.450:FF:000002">
    <property type="entry name" value="adenomatous polyposis coli protein 2"/>
    <property type="match status" value="1"/>
</dbReference>
<dbReference type="SMART" id="SM00185">
    <property type="entry name" value="ARM"/>
    <property type="match status" value="7"/>
</dbReference>
<feature type="compositionally biased region" description="Low complexity" evidence="16">
    <location>
        <begin position="1883"/>
        <end position="1893"/>
    </location>
</feature>
<dbReference type="InterPro" id="IPR032038">
    <property type="entry name" value="APC_N"/>
</dbReference>
<dbReference type="GO" id="GO:0005881">
    <property type="term" value="C:cytoplasmic microtubule"/>
    <property type="evidence" value="ECO:0007669"/>
    <property type="project" value="TreeGrafter"/>
</dbReference>
<feature type="region of interest" description="Disordered" evidence="16">
    <location>
        <begin position="2007"/>
        <end position="2258"/>
    </location>
</feature>
<keyword evidence="7" id="KW-0879">Wnt signaling pathway</keyword>
<dbReference type="Pfam" id="PF18797">
    <property type="entry name" value="APC_rep"/>
    <property type="match status" value="1"/>
</dbReference>
<keyword evidence="9" id="KW-0677">Repeat</keyword>
<dbReference type="GO" id="GO:0016477">
    <property type="term" value="P:cell migration"/>
    <property type="evidence" value="ECO:0007669"/>
    <property type="project" value="TreeGrafter"/>
</dbReference>
<feature type="compositionally biased region" description="Basic residues" evidence="16">
    <location>
        <begin position="1866"/>
        <end position="1879"/>
    </location>
</feature>
<keyword evidence="8" id="KW-0493">Microtubule</keyword>
<name>A0A9Q1ASC3_9SAUR</name>
<keyword evidence="5" id="KW-0963">Cytoplasm</keyword>
<feature type="compositionally biased region" description="Basic and acidic residues" evidence="16">
    <location>
        <begin position="2013"/>
        <end position="2032"/>
    </location>
</feature>
<evidence type="ECO:0000256" key="8">
    <source>
        <dbReference type="ARBA" id="ARBA00022701"/>
    </source>
</evidence>
<dbReference type="SUPFAM" id="SSF82931">
    <property type="entry name" value="Tumor suppressor gene product Apc"/>
    <property type="match status" value="1"/>
</dbReference>
<dbReference type="InterPro" id="IPR009223">
    <property type="entry name" value="APC_rpt"/>
</dbReference>
<evidence type="ECO:0000256" key="14">
    <source>
        <dbReference type="ARBA" id="ARBA00072462"/>
    </source>
</evidence>
<dbReference type="Gene3D" id="1.20.5.10">
    <property type="match status" value="1"/>
</dbReference>
<feature type="region of interest" description="Disordered" evidence="16">
    <location>
        <begin position="1389"/>
        <end position="1438"/>
    </location>
</feature>
<dbReference type="GO" id="GO:0008013">
    <property type="term" value="F:beta-catenin binding"/>
    <property type="evidence" value="ECO:0007669"/>
    <property type="project" value="InterPro"/>
</dbReference>
<feature type="region of interest" description="Disordered" evidence="16">
    <location>
        <begin position="371"/>
        <end position="409"/>
    </location>
</feature>
<dbReference type="FunFam" id="1.20.5.10:FF:000003">
    <property type="entry name" value="Adenomatous polyposis coli protein 2"/>
    <property type="match status" value="1"/>
</dbReference>
<feature type="coiled-coil region" evidence="15">
    <location>
        <begin position="147"/>
        <end position="195"/>
    </location>
</feature>
<dbReference type="EMBL" id="JAPFRF010000018">
    <property type="protein sequence ID" value="KAJ7308303.1"/>
    <property type="molecule type" value="Genomic_DNA"/>
</dbReference>
<evidence type="ECO:0000313" key="19">
    <source>
        <dbReference type="EMBL" id="KAJ7308303.1"/>
    </source>
</evidence>
<accession>A0A9Q1ASC3</accession>
<feature type="compositionally biased region" description="Basic and acidic residues" evidence="16">
    <location>
        <begin position="949"/>
        <end position="966"/>
    </location>
</feature>
<feature type="compositionally biased region" description="Low complexity" evidence="16">
    <location>
        <begin position="2138"/>
        <end position="2148"/>
    </location>
</feature>
<comment type="similarity">
    <text evidence="4">Belongs to the adenomatous polyposis coli (APC) family.</text>
</comment>
<evidence type="ECO:0000256" key="1">
    <source>
        <dbReference type="ARBA" id="ARBA00004245"/>
    </source>
</evidence>
<feature type="compositionally biased region" description="Polar residues" evidence="16">
    <location>
        <begin position="2509"/>
        <end position="2533"/>
    </location>
</feature>
<feature type="region of interest" description="Disordered" evidence="16">
    <location>
        <begin position="237"/>
        <end position="260"/>
    </location>
</feature>
<evidence type="ECO:0000256" key="2">
    <source>
        <dbReference type="ARBA" id="ARBA00004555"/>
    </source>
</evidence>
<evidence type="ECO:0000256" key="13">
    <source>
        <dbReference type="ARBA" id="ARBA00054133"/>
    </source>
</evidence>
<feature type="compositionally biased region" description="Basic residues" evidence="16">
    <location>
        <begin position="1907"/>
        <end position="1916"/>
    </location>
</feature>
<feature type="compositionally biased region" description="Basic and acidic residues" evidence="16">
    <location>
        <begin position="1800"/>
        <end position="1813"/>
    </location>
</feature>
<evidence type="ECO:0000259" key="17">
    <source>
        <dbReference type="Pfam" id="PF05956"/>
    </source>
</evidence>
<dbReference type="GO" id="GO:0007389">
    <property type="term" value="P:pattern specification process"/>
    <property type="evidence" value="ECO:0007669"/>
    <property type="project" value="TreeGrafter"/>
</dbReference>
<dbReference type="InterPro" id="IPR026831">
    <property type="entry name" value="APC_dom"/>
</dbReference>
<dbReference type="GO" id="GO:0045295">
    <property type="term" value="F:gamma-catenin binding"/>
    <property type="evidence" value="ECO:0007669"/>
    <property type="project" value="TreeGrafter"/>
</dbReference>
<feature type="compositionally biased region" description="Low complexity" evidence="16">
    <location>
        <begin position="1839"/>
        <end position="1850"/>
    </location>
</feature>
<feature type="region of interest" description="Disordered" evidence="16">
    <location>
        <begin position="1127"/>
        <end position="1158"/>
    </location>
</feature>
<dbReference type="InterPro" id="IPR041257">
    <property type="entry name" value="APC_rep"/>
</dbReference>
<dbReference type="OrthoDB" id="5918429at2759"/>
<evidence type="ECO:0000313" key="20">
    <source>
        <dbReference type="Proteomes" id="UP001142489"/>
    </source>
</evidence>
<evidence type="ECO:0000256" key="11">
    <source>
        <dbReference type="ARBA" id="ARBA00023054"/>
    </source>
</evidence>
<keyword evidence="11 15" id="KW-0175">Coiled coil</keyword>
<dbReference type="InterPro" id="IPR011989">
    <property type="entry name" value="ARM-like"/>
</dbReference>
<evidence type="ECO:0000259" key="18">
    <source>
        <dbReference type="Pfam" id="PF16689"/>
    </source>
</evidence>
<proteinExistence type="inferred from homology"/>
<dbReference type="Pfam" id="PF05923">
    <property type="entry name" value="APC_r"/>
    <property type="match status" value="1"/>
</dbReference>
<evidence type="ECO:0000256" key="10">
    <source>
        <dbReference type="ARBA" id="ARBA00023034"/>
    </source>
</evidence>
<feature type="domain" description="Adenomatous polyposis coli N-terminal dimerisation" evidence="18">
    <location>
        <begin position="145"/>
        <end position="196"/>
    </location>
</feature>
<dbReference type="Pfam" id="PF05924">
    <property type="entry name" value="SAMP"/>
    <property type="match status" value="1"/>
</dbReference>
<dbReference type="Pfam" id="PF00514">
    <property type="entry name" value="Arm"/>
    <property type="match status" value="2"/>
</dbReference>
<dbReference type="GO" id="GO:0005794">
    <property type="term" value="C:Golgi apparatus"/>
    <property type="evidence" value="ECO:0007669"/>
    <property type="project" value="UniProtKB-SubCell"/>
</dbReference>
<dbReference type="Pfam" id="PF16629">
    <property type="entry name" value="Arm_APC_u3"/>
    <property type="match status" value="1"/>
</dbReference>
<reference evidence="19" key="1">
    <citation type="journal article" date="2023" name="DNA Res.">
        <title>Chromosome-level genome assembly of Phrynocephalus forsythii using third-generation DNA sequencing and Hi-C analysis.</title>
        <authorList>
            <person name="Qi Y."/>
            <person name="Zhao W."/>
            <person name="Zhao Y."/>
            <person name="Niu C."/>
            <person name="Cao S."/>
            <person name="Zhang Y."/>
        </authorList>
    </citation>
    <scope>NUCLEOTIDE SEQUENCE</scope>
    <source>
        <tissue evidence="19">Muscle</tissue>
    </source>
</reference>
<dbReference type="InterPro" id="IPR026818">
    <property type="entry name" value="Apc_fam"/>
</dbReference>
<feature type="region of interest" description="Disordered" evidence="16">
    <location>
        <begin position="1612"/>
        <end position="1760"/>
    </location>
</feature>
<protein>
    <recommendedName>
        <fullName evidence="14">Adenomatous polyposis coli protein 2</fullName>
    </recommendedName>
</protein>
<dbReference type="Pfam" id="PF16689">
    <property type="entry name" value="APC_N_CC"/>
    <property type="match status" value="1"/>
</dbReference>
<dbReference type="InterPro" id="IPR009224">
    <property type="entry name" value="SAMP"/>
</dbReference>
<evidence type="ECO:0000256" key="3">
    <source>
        <dbReference type="ARBA" id="ARBA00004556"/>
    </source>
</evidence>
<dbReference type="InterPro" id="IPR016024">
    <property type="entry name" value="ARM-type_fold"/>
</dbReference>
<dbReference type="InterPro" id="IPR009234">
    <property type="entry name" value="APC_basic_dom"/>
</dbReference>
<dbReference type="GO" id="GO:0016342">
    <property type="term" value="C:catenin complex"/>
    <property type="evidence" value="ECO:0007669"/>
    <property type="project" value="TreeGrafter"/>
</dbReference>
<dbReference type="SUPFAM" id="SSF58050">
    <property type="entry name" value="N-terminal coiled coil domain from apc"/>
    <property type="match status" value="1"/>
</dbReference>
<dbReference type="GO" id="GO:0008017">
    <property type="term" value="F:microtubule binding"/>
    <property type="evidence" value="ECO:0007669"/>
    <property type="project" value="InterPro"/>
</dbReference>
<keyword evidence="12" id="KW-0206">Cytoskeleton</keyword>
<dbReference type="PANTHER" id="PTHR12607:SF3">
    <property type="entry name" value="ADENOMATOUS POLYPOSIS COLI PROTEIN 2"/>
    <property type="match status" value="1"/>
</dbReference>
<keyword evidence="20" id="KW-1185">Reference proteome</keyword>
<organism evidence="19 20">
    <name type="scientific">Phrynocephalus forsythii</name>
    <dbReference type="NCBI Taxonomy" id="171643"/>
    <lineage>
        <taxon>Eukaryota</taxon>
        <taxon>Metazoa</taxon>
        <taxon>Chordata</taxon>
        <taxon>Craniata</taxon>
        <taxon>Vertebrata</taxon>
        <taxon>Euteleostomi</taxon>
        <taxon>Lepidosauria</taxon>
        <taxon>Squamata</taxon>
        <taxon>Bifurcata</taxon>
        <taxon>Unidentata</taxon>
        <taxon>Episquamata</taxon>
        <taxon>Toxicofera</taxon>
        <taxon>Iguania</taxon>
        <taxon>Acrodonta</taxon>
        <taxon>Agamidae</taxon>
        <taxon>Agaminae</taxon>
        <taxon>Phrynocephalus</taxon>
    </lineage>
</organism>
<feature type="region of interest" description="Disordered" evidence="16">
    <location>
        <begin position="942"/>
        <end position="974"/>
    </location>
</feature>
<evidence type="ECO:0000256" key="15">
    <source>
        <dbReference type="SAM" id="Coils"/>
    </source>
</evidence>
<dbReference type="InterPro" id="IPR000225">
    <property type="entry name" value="Armadillo"/>
</dbReference>
<feature type="region of interest" description="Disordered" evidence="16">
    <location>
        <begin position="1276"/>
        <end position="1364"/>
    </location>
</feature>
<dbReference type="GO" id="GO:0030877">
    <property type="term" value="C:beta-catenin destruction complex"/>
    <property type="evidence" value="ECO:0007669"/>
    <property type="project" value="TreeGrafter"/>
</dbReference>
<feature type="compositionally biased region" description="Acidic residues" evidence="16">
    <location>
        <begin position="1292"/>
        <end position="1313"/>
    </location>
</feature>
<evidence type="ECO:0000256" key="6">
    <source>
        <dbReference type="ARBA" id="ARBA00022553"/>
    </source>
</evidence>
<feature type="compositionally biased region" description="Basic and acidic residues" evidence="16">
    <location>
        <begin position="2596"/>
        <end position="2607"/>
    </location>
</feature>
<dbReference type="Pfam" id="PF05956">
    <property type="entry name" value="APC_basic"/>
    <property type="match status" value="1"/>
</dbReference>
<feature type="region of interest" description="Disordered" evidence="16">
    <location>
        <begin position="1783"/>
        <end position="1947"/>
    </location>
</feature>
<dbReference type="GO" id="GO:0048471">
    <property type="term" value="C:perinuclear region of cytoplasm"/>
    <property type="evidence" value="ECO:0007669"/>
    <property type="project" value="UniProtKB-SubCell"/>
</dbReference>
<feature type="compositionally biased region" description="Low complexity" evidence="16">
    <location>
        <begin position="1389"/>
        <end position="1399"/>
    </location>
</feature>
<evidence type="ECO:0000256" key="5">
    <source>
        <dbReference type="ARBA" id="ARBA00022490"/>
    </source>
</evidence>
<keyword evidence="6" id="KW-0597">Phosphoprotein</keyword>
<dbReference type="FunFam" id="1.25.10.10:FF:000035">
    <property type="entry name" value="adenomatous polyposis coli protein 2"/>
    <property type="match status" value="1"/>
</dbReference>
<dbReference type="PANTHER" id="PTHR12607">
    <property type="entry name" value="ADENOMATOUS POLYPOSIS COLI PROTEIN FAMILY"/>
    <property type="match status" value="1"/>
</dbReference>
<feature type="compositionally biased region" description="Low complexity" evidence="16">
    <location>
        <begin position="2078"/>
        <end position="2092"/>
    </location>
</feature>
<dbReference type="GO" id="GO:0007026">
    <property type="term" value="P:negative regulation of microtubule depolymerization"/>
    <property type="evidence" value="ECO:0007669"/>
    <property type="project" value="TreeGrafter"/>
</dbReference>
<dbReference type="GO" id="GO:0001708">
    <property type="term" value="P:cell fate specification"/>
    <property type="evidence" value="ECO:0007669"/>
    <property type="project" value="TreeGrafter"/>
</dbReference>
<feature type="compositionally biased region" description="Pro residues" evidence="16">
    <location>
        <begin position="2159"/>
        <end position="2169"/>
    </location>
</feature>
<feature type="compositionally biased region" description="Polar residues" evidence="16">
    <location>
        <begin position="1620"/>
        <end position="1643"/>
    </location>
</feature>
<feature type="region of interest" description="Disordered" evidence="16">
    <location>
        <begin position="2299"/>
        <end position="2451"/>
    </location>
</feature>
<evidence type="ECO:0000256" key="16">
    <source>
        <dbReference type="SAM" id="MobiDB-lite"/>
    </source>
</evidence>
<keyword evidence="10" id="KW-0333">Golgi apparatus</keyword>
<evidence type="ECO:0000256" key="7">
    <source>
        <dbReference type="ARBA" id="ARBA00022687"/>
    </source>
</evidence>
<feature type="compositionally biased region" description="Polar residues" evidence="16">
    <location>
        <begin position="1414"/>
        <end position="1424"/>
    </location>
</feature>
<dbReference type="GO" id="GO:0007399">
    <property type="term" value="P:nervous system development"/>
    <property type="evidence" value="ECO:0007669"/>
    <property type="project" value="TreeGrafter"/>
</dbReference>